<dbReference type="InterPro" id="IPR045886">
    <property type="entry name" value="ThiF/MoeB/HesA"/>
</dbReference>
<dbReference type="PANTHER" id="PTHR43267:SF1">
    <property type="entry name" value="TRNA THREONYLCARBAMOYLADENOSINE DEHYDRATASE"/>
    <property type="match status" value="1"/>
</dbReference>
<evidence type="ECO:0000313" key="12">
    <source>
        <dbReference type="EMBL" id="GAC18076.1"/>
    </source>
</evidence>
<dbReference type="CDD" id="cd00755">
    <property type="entry name" value="YgdL_like"/>
    <property type="match status" value="1"/>
</dbReference>
<evidence type="ECO:0000256" key="9">
    <source>
        <dbReference type="ARBA" id="ARBA00074884"/>
    </source>
</evidence>
<evidence type="ECO:0000313" key="13">
    <source>
        <dbReference type="Proteomes" id="UP000006327"/>
    </source>
</evidence>
<comment type="subcellular location">
    <subcellularLocation>
        <location evidence="1">Membrane</location>
        <topology evidence="1">Single-pass membrane protein</topology>
    </subcellularLocation>
</comment>
<dbReference type="Pfam" id="PF00899">
    <property type="entry name" value="ThiF"/>
    <property type="match status" value="1"/>
</dbReference>
<dbReference type="InterPro" id="IPR035985">
    <property type="entry name" value="Ubiquitin-activating_enz"/>
</dbReference>
<dbReference type="eggNOG" id="COG1179">
    <property type="taxonomic scope" value="Bacteria"/>
</dbReference>
<evidence type="ECO:0000259" key="11">
    <source>
        <dbReference type="Pfam" id="PF00899"/>
    </source>
</evidence>
<keyword evidence="8" id="KW-0472">Membrane</keyword>
<dbReference type="Proteomes" id="UP000006327">
    <property type="component" value="Unassembled WGS sequence"/>
</dbReference>
<reference evidence="12 13" key="1">
    <citation type="journal article" date="2017" name="Antonie Van Leeuwenhoek">
        <title>Rhizobium rhizosphaerae sp. nov., a novel species isolated from rice rhizosphere.</title>
        <authorList>
            <person name="Zhao J.J."/>
            <person name="Zhang J."/>
            <person name="Zhang R.J."/>
            <person name="Zhang C.W."/>
            <person name="Yin H.Q."/>
            <person name="Zhang X.X."/>
        </authorList>
    </citation>
    <scope>NUCLEOTIDE SEQUENCE [LARGE SCALE GENOMIC DNA]</scope>
    <source>
        <strain evidence="12 13">BSs20135</strain>
    </source>
</reference>
<proteinExistence type="inferred from homology"/>
<evidence type="ECO:0000256" key="3">
    <source>
        <dbReference type="ARBA" id="ARBA00022598"/>
    </source>
</evidence>
<keyword evidence="13" id="KW-1185">Reference proteome</keyword>
<dbReference type="SUPFAM" id="SSF69572">
    <property type="entry name" value="Activating enzymes of the ubiquitin-like proteins"/>
    <property type="match status" value="1"/>
</dbReference>
<dbReference type="AlphaFoldDB" id="K6Y2A3"/>
<evidence type="ECO:0000256" key="4">
    <source>
        <dbReference type="ARBA" id="ARBA00022692"/>
    </source>
</evidence>
<dbReference type="GO" id="GO:0061503">
    <property type="term" value="F:tRNA threonylcarbamoyladenosine dehydratase"/>
    <property type="evidence" value="ECO:0007669"/>
    <property type="project" value="TreeGrafter"/>
</dbReference>
<evidence type="ECO:0000256" key="10">
    <source>
        <dbReference type="ARBA" id="ARBA00083375"/>
    </source>
</evidence>
<dbReference type="PANTHER" id="PTHR43267">
    <property type="entry name" value="TRNA THREONYLCARBAMOYLADENOSINE DEHYDRATASE"/>
    <property type="match status" value="1"/>
</dbReference>
<keyword evidence="4" id="KW-0812">Transmembrane</keyword>
<evidence type="ECO:0000256" key="1">
    <source>
        <dbReference type="ARBA" id="ARBA00004167"/>
    </source>
</evidence>
<sequence>MDQQQVTEQRFGGTQRLYGLSGTDILRNSHVCVVGIGGVGSWVAEGLARTALGHITLIDLDDICVTNTNRQIHALQDTVGEAKVEAMAKRITQINPACVVTQIEDFVTPDNVSELLNNGYDYVVDATDSIKAKAAMVAHCKRNKIPIITIGGAGGQIDPTQVAVTDLSKTIQDPLAAKLRSELRRFFNFSSNPKRRFGIDCVYSTEQLRYPQADGSVCMNKTLTDGSVKLDCNNGFGAAVAVTATFGFVATARVIDKLISKHSQVNQQP</sequence>
<dbReference type="RefSeq" id="WP_007617497.1">
    <property type="nucleotide sequence ID" value="NZ_BAEO01000013.1"/>
</dbReference>
<dbReference type="FunFam" id="3.40.50.720:FF:000096">
    <property type="entry name" value="tRNA cyclic N6-threonylcarbamoyladenosine(37) synthase TcdA"/>
    <property type="match status" value="1"/>
</dbReference>
<dbReference type="STRING" id="493475.GARC_1095"/>
<feature type="domain" description="THIF-type NAD/FAD binding fold" evidence="11">
    <location>
        <begin position="17"/>
        <end position="173"/>
    </location>
</feature>
<organism evidence="12 13">
    <name type="scientific">Paraglaciecola arctica BSs20135</name>
    <dbReference type="NCBI Taxonomy" id="493475"/>
    <lineage>
        <taxon>Bacteria</taxon>
        <taxon>Pseudomonadati</taxon>
        <taxon>Pseudomonadota</taxon>
        <taxon>Gammaproteobacteria</taxon>
        <taxon>Alteromonadales</taxon>
        <taxon>Alteromonadaceae</taxon>
        <taxon>Paraglaciecola</taxon>
    </lineage>
</organism>
<dbReference type="GO" id="GO:0008641">
    <property type="term" value="F:ubiquitin-like modifier activating enzyme activity"/>
    <property type="evidence" value="ECO:0007669"/>
    <property type="project" value="InterPro"/>
</dbReference>
<dbReference type="GO" id="GO:0016020">
    <property type="term" value="C:membrane"/>
    <property type="evidence" value="ECO:0007669"/>
    <property type="project" value="UniProtKB-SubCell"/>
</dbReference>
<protein>
    <recommendedName>
        <fullName evidence="9">tRNA threonylcarbamoyladenosine dehydratase</fullName>
    </recommendedName>
    <alternativeName>
        <fullName evidence="10">t(6)A37 dehydratase</fullName>
    </alternativeName>
</protein>
<evidence type="ECO:0000256" key="8">
    <source>
        <dbReference type="ARBA" id="ARBA00023136"/>
    </source>
</evidence>
<name>K6Y2A3_9ALTE</name>
<dbReference type="Gene3D" id="3.40.50.720">
    <property type="entry name" value="NAD(P)-binding Rossmann-like Domain"/>
    <property type="match status" value="1"/>
</dbReference>
<evidence type="ECO:0000256" key="6">
    <source>
        <dbReference type="ARBA" id="ARBA00022840"/>
    </source>
</evidence>
<gene>
    <name evidence="12" type="ORF">GARC_1095</name>
</gene>
<evidence type="ECO:0000256" key="7">
    <source>
        <dbReference type="ARBA" id="ARBA00022989"/>
    </source>
</evidence>
<comment type="similarity">
    <text evidence="2">Belongs to the HesA/MoeB/ThiF family.</text>
</comment>
<evidence type="ECO:0000256" key="2">
    <source>
        <dbReference type="ARBA" id="ARBA00009919"/>
    </source>
</evidence>
<keyword evidence="3" id="KW-0436">Ligase</keyword>
<accession>K6Y2A3</accession>
<keyword evidence="5" id="KW-0547">Nucleotide-binding</keyword>
<dbReference type="InterPro" id="IPR000594">
    <property type="entry name" value="ThiF_NAD_FAD-bd"/>
</dbReference>
<evidence type="ECO:0000256" key="5">
    <source>
        <dbReference type="ARBA" id="ARBA00022741"/>
    </source>
</evidence>
<dbReference type="GO" id="GO:0005524">
    <property type="term" value="F:ATP binding"/>
    <property type="evidence" value="ECO:0007669"/>
    <property type="project" value="UniProtKB-KW"/>
</dbReference>
<dbReference type="GO" id="GO:0061504">
    <property type="term" value="P:cyclic threonylcarbamoyladenosine biosynthetic process"/>
    <property type="evidence" value="ECO:0007669"/>
    <property type="project" value="TreeGrafter"/>
</dbReference>
<comment type="caution">
    <text evidence="12">The sequence shown here is derived from an EMBL/GenBank/DDBJ whole genome shotgun (WGS) entry which is preliminary data.</text>
</comment>
<dbReference type="EMBL" id="BAEO01000013">
    <property type="protein sequence ID" value="GAC18076.1"/>
    <property type="molecule type" value="Genomic_DNA"/>
</dbReference>
<keyword evidence="6" id="KW-0067">ATP-binding</keyword>
<dbReference type="NCBIfam" id="NF011696">
    <property type="entry name" value="PRK15116.1"/>
    <property type="match status" value="1"/>
</dbReference>
<keyword evidence="7" id="KW-1133">Transmembrane helix</keyword>
<dbReference type="OrthoDB" id="9804150at2"/>